<name>A0ABU2WZB0_9ACTN</name>
<organism evidence="2 3">
    <name type="scientific">Micromonospora reichwaldensis</name>
    <dbReference type="NCBI Taxonomy" id="3075516"/>
    <lineage>
        <taxon>Bacteria</taxon>
        <taxon>Bacillati</taxon>
        <taxon>Actinomycetota</taxon>
        <taxon>Actinomycetes</taxon>
        <taxon>Micromonosporales</taxon>
        <taxon>Micromonosporaceae</taxon>
        <taxon>Micromonospora</taxon>
    </lineage>
</organism>
<dbReference type="EMBL" id="JAVRFL010000016">
    <property type="protein sequence ID" value="MDT0530377.1"/>
    <property type="molecule type" value="Genomic_DNA"/>
</dbReference>
<accession>A0ABU2WZB0</accession>
<keyword evidence="2" id="KW-0067">ATP-binding</keyword>
<dbReference type="Proteomes" id="UP001180973">
    <property type="component" value="Unassembled WGS sequence"/>
</dbReference>
<gene>
    <name evidence="2" type="ORF">RM555_15405</name>
</gene>
<comment type="caution">
    <text evidence="2">The sequence shown here is derived from an EMBL/GenBank/DDBJ whole genome shotgun (WGS) entry which is preliminary data.</text>
</comment>
<dbReference type="GO" id="GO:0005524">
    <property type="term" value="F:ATP binding"/>
    <property type="evidence" value="ECO:0007669"/>
    <property type="project" value="UniProtKB-KW"/>
</dbReference>
<feature type="domain" description="AAA+ ATPase" evidence="1">
    <location>
        <begin position="207"/>
        <end position="351"/>
    </location>
</feature>
<dbReference type="InterPro" id="IPR027417">
    <property type="entry name" value="P-loop_NTPase"/>
</dbReference>
<sequence>MAKELARIVGELDSWKVLPKAKREAFRRGISGLPDLAMRFYYAQYLDLMLESREFFAWAAVYEHAKTQSLVIENSINLNAQLNAVLSSNEGIDIGLRRLEAGLEAVRASSTVDNLANIANRVAEALARTYSARINELVIKDDYAEEVGKTTLRYPSKVEAFIPQSYRRLRYESRSVNLEDERLWEAIRQRNDLAAFMVSYLSSPYSTEAPLLVLGHPGSGKSLLTEVVAARLAPPNFNVVRIELRDINPETSFQSQIEDQILQDSGFEINWATYAESLTDNPLVIILDGYDELLQANGRIFSNYLEQVHKFQRRESAVGRPVRVLVTSRITLIDKAVIPIGSSIMRLDEFDSSRQQRWIARWNDLNHSYYAASEIQPFSLPKNSRLLALAQQPLLLLMLALYDSQSNQLRDAKLDQTLLYHSLLQRFIERERAKGDNGSNFNALSPAERRAQVDVDLQRLGVAAIGMFNRKSLHISRKDLDSDIAFFETGQAFPVKAGAVALTQADLLLGSFFFIHESRSKSGDPDDFSRGEAAAFEFLHNTFGEFLAADFILRRILVLTDLIAGLRANPRLAAALHEQLTLLDKHWFACLSYSVLHSRPVVLNMIREWLPHRLAELRQDASDFYVSLGLIINRQLDEILNTTPPAWFLQGKDKTPFERLPLLGHLSTYTVNLVLLAAVLNEPGYDFLDASGVDDGGPCKSWDRLVNLWRSWFDLNDMAGIAAIVYAERKVGLVRVLARPEFSLQASRSSAETLFNVNTALAEDLAGGLSGLGLARLQGLPRRQAERALADLGKSDVNVDLESLAQIARYDEKKLAVWEDRLRDVVGFLARSPEGLMPGAALEVLAALRLSGLPESLERLRPVKSKDAPRRLRTLSRYEATLVIEVKSQLEPLWLRDLLRDLSRSTPDFLALPLGAPLLRVARTNHHACGSWLTDALEKAEFESVRDVETAVELVLACVEGNDKMTGLADIVLSSRLSSWDDMADVPALSWVSLLWAAGASRTRLPRTAAGLVRASGQELGFRGLSSRASVTALALDASAWHRSGVIRENRVLFVRENRVLFGGGNDLLGGIVSVLLRAARRWREPRGMMLILGSILMLDDERRWAVGRDRDFSHSLMLESIKDLLARAGGVDHAKALSDLAWLRAHVQEAAIED</sequence>
<evidence type="ECO:0000313" key="3">
    <source>
        <dbReference type="Proteomes" id="UP001180973"/>
    </source>
</evidence>
<protein>
    <submittedName>
        <fullName evidence="2">ATP-binding protein</fullName>
    </submittedName>
</protein>
<proteinExistence type="predicted"/>
<dbReference type="SMART" id="SM00382">
    <property type="entry name" value="AAA"/>
    <property type="match status" value="1"/>
</dbReference>
<dbReference type="Gene3D" id="3.40.50.300">
    <property type="entry name" value="P-loop containing nucleotide triphosphate hydrolases"/>
    <property type="match status" value="1"/>
</dbReference>
<dbReference type="Pfam" id="PF22738">
    <property type="entry name" value="NNH7"/>
    <property type="match status" value="1"/>
</dbReference>
<dbReference type="InterPro" id="IPR003593">
    <property type="entry name" value="AAA+_ATPase"/>
</dbReference>
<dbReference type="InterPro" id="IPR003959">
    <property type="entry name" value="ATPase_AAA_core"/>
</dbReference>
<evidence type="ECO:0000313" key="2">
    <source>
        <dbReference type="EMBL" id="MDT0530377.1"/>
    </source>
</evidence>
<dbReference type="SUPFAM" id="SSF52540">
    <property type="entry name" value="P-loop containing nucleoside triphosphate hydrolases"/>
    <property type="match status" value="1"/>
</dbReference>
<keyword evidence="2" id="KW-0547">Nucleotide-binding</keyword>
<dbReference type="InterPro" id="IPR054567">
    <property type="entry name" value="NNH7"/>
</dbReference>
<evidence type="ECO:0000259" key="1">
    <source>
        <dbReference type="SMART" id="SM00382"/>
    </source>
</evidence>
<keyword evidence="3" id="KW-1185">Reference proteome</keyword>
<dbReference type="Pfam" id="PF00004">
    <property type="entry name" value="AAA"/>
    <property type="match status" value="1"/>
</dbReference>
<reference evidence="2" key="1">
    <citation type="submission" date="2023-09" db="EMBL/GenBank/DDBJ databases">
        <title>30 novel species of actinomycetes from the DSMZ collection.</title>
        <authorList>
            <person name="Nouioui I."/>
        </authorList>
    </citation>
    <scope>NUCLEOTIDE SEQUENCE</scope>
    <source>
        <strain evidence="2">DSM 115977</strain>
    </source>
</reference>